<evidence type="ECO:0000313" key="1">
    <source>
        <dbReference type="EMBL" id="KAH7403986.1"/>
    </source>
</evidence>
<dbReference type="EMBL" id="CM035420">
    <property type="protein sequence ID" value="KAH7403986.1"/>
    <property type="molecule type" value="Genomic_DNA"/>
</dbReference>
<name>A0A8T2T2B2_CERRI</name>
<dbReference type="AlphaFoldDB" id="A0A8T2T2B2"/>
<protein>
    <submittedName>
        <fullName evidence="1">Uncharacterized protein</fullName>
    </submittedName>
</protein>
<gene>
    <name evidence="1" type="ORF">KP509_15G003700</name>
</gene>
<reference evidence="1" key="1">
    <citation type="submission" date="2021-08" db="EMBL/GenBank/DDBJ databases">
        <title>WGS assembly of Ceratopteris richardii.</title>
        <authorList>
            <person name="Marchant D.B."/>
            <person name="Chen G."/>
            <person name="Jenkins J."/>
            <person name="Shu S."/>
            <person name="Leebens-Mack J."/>
            <person name="Grimwood J."/>
            <person name="Schmutz J."/>
            <person name="Soltis P."/>
            <person name="Soltis D."/>
            <person name="Chen Z.-H."/>
        </authorList>
    </citation>
    <scope>NUCLEOTIDE SEQUENCE</scope>
    <source>
        <strain evidence="1">Whitten #5841</strain>
        <tissue evidence="1">Leaf</tissue>
    </source>
</reference>
<proteinExistence type="predicted"/>
<comment type="caution">
    <text evidence="1">The sequence shown here is derived from an EMBL/GenBank/DDBJ whole genome shotgun (WGS) entry which is preliminary data.</text>
</comment>
<keyword evidence="2" id="KW-1185">Reference proteome</keyword>
<evidence type="ECO:0000313" key="2">
    <source>
        <dbReference type="Proteomes" id="UP000825935"/>
    </source>
</evidence>
<dbReference type="Proteomes" id="UP000825935">
    <property type="component" value="Chromosome 15"/>
</dbReference>
<sequence length="139" mass="16168">MAHDNSCRRLLALRAAERKNWLHAAECRHEYTPCADHRLANTEDCEEARATVFAHHFISSRTFKPPWLHGQLYYRPLSRLNTLCINHTISSFCLRFRGSLIRTHVLYYCDSCTSLSLSLPLSLSLHLHFLVVQLALKKY</sequence>
<accession>A0A8T2T2B2</accession>
<organism evidence="1 2">
    <name type="scientific">Ceratopteris richardii</name>
    <name type="common">Triangle waterfern</name>
    <dbReference type="NCBI Taxonomy" id="49495"/>
    <lineage>
        <taxon>Eukaryota</taxon>
        <taxon>Viridiplantae</taxon>
        <taxon>Streptophyta</taxon>
        <taxon>Embryophyta</taxon>
        <taxon>Tracheophyta</taxon>
        <taxon>Polypodiopsida</taxon>
        <taxon>Polypodiidae</taxon>
        <taxon>Polypodiales</taxon>
        <taxon>Pteridineae</taxon>
        <taxon>Pteridaceae</taxon>
        <taxon>Parkerioideae</taxon>
        <taxon>Ceratopteris</taxon>
    </lineage>
</organism>